<dbReference type="AlphaFoldDB" id="A0AAV1DDT5"/>
<keyword evidence="3" id="KW-1185">Reference proteome</keyword>
<feature type="compositionally biased region" description="Polar residues" evidence="1">
    <location>
        <begin position="372"/>
        <end position="388"/>
    </location>
</feature>
<proteinExistence type="predicted"/>
<feature type="compositionally biased region" description="Polar residues" evidence="1">
    <location>
        <begin position="32"/>
        <end position="45"/>
    </location>
</feature>
<organism evidence="2 3">
    <name type="scientific">Oldenlandia corymbosa var. corymbosa</name>
    <dbReference type="NCBI Taxonomy" id="529605"/>
    <lineage>
        <taxon>Eukaryota</taxon>
        <taxon>Viridiplantae</taxon>
        <taxon>Streptophyta</taxon>
        <taxon>Embryophyta</taxon>
        <taxon>Tracheophyta</taxon>
        <taxon>Spermatophyta</taxon>
        <taxon>Magnoliopsida</taxon>
        <taxon>eudicotyledons</taxon>
        <taxon>Gunneridae</taxon>
        <taxon>Pentapetalae</taxon>
        <taxon>asterids</taxon>
        <taxon>lamiids</taxon>
        <taxon>Gentianales</taxon>
        <taxon>Rubiaceae</taxon>
        <taxon>Rubioideae</taxon>
        <taxon>Spermacoceae</taxon>
        <taxon>Hedyotis-Oldenlandia complex</taxon>
        <taxon>Oldenlandia</taxon>
    </lineage>
</organism>
<dbReference type="EMBL" id="OX459122">
    <property type="protein sequence ID" value="CAI9106016.1"/>
    <property type="molecule type" value="Genomic_DNA"/>
</dbReference>
<dbReference type="PANTHER" id="PTHR34057:SF10">
    <property type="entry name" value="TRANSPOSASE, PTTA_EN_SPM, PLANT"/>
    <property type="match status" value="1"/>
</dbReference>
<reference evidence="2" key="1">
    <citation type="submission" date="2023-03" db="EMBL/GenBank/DDBJ databases">
        <authorList>
            <person name="Julca I."/>
        </authorList>
    </citation>
    <scope>NUCLEOTIDE SEQUENCE</scope>
</reference>
<feature type="region of interest" description="Disordered" evidence="1">
    <location>
        <begin position="32"/>
        <end position="113"/>
    </location>
</feature>
<protein>
    <submittedName>
        <fullName evidence="2">OLC1v1005065C1</fullName>
    </submittedName>
</protein>
<name>A0AAV1DDT5_OLDCO</name>
<dbReference type="PANTHER" id="PTHR34057">
    <property type="entry name" value="ELONGATION FACTOR"/>
    <property type="match status" value="1"/>
</dbReference>
<evidence type="ECO:0000256" key="1">
    <source>
        <dbReference type="SAM" id="MobiDB-lite"/>
    </source>
</evidence>
<feature type="region of interest" description="Disordered" evidence="1">
    <location>
        <begin position="366"/>
        <end position="388"/>
    </location>
</feature>
<sequence>MDLVLGLEARKDGNKVIDVKGGGVLSVDINNNDKIITKPGSNSCGINDDDKSIDQFIFPEENQDTEQKDDKTESSGSSSFGDAASDESQFSDDDPSSRPMLDVNEFSEVLRKPEKKPTSRRWNAYIRPVAWRCKWADLQFRKLQNLAKEYDTKLADLNRRKPAEEGFEVLMERKKRRRVEDTVDPASYFANHPVFSYFECIKKNQQADGNYFDEELKGKGRVIDHHQRSWLGSGVEDDRLNELLRKIDFLRAQARDMKSRLGKVTAFACTDPNYANPNRTLVIPSTINEDRMIVGSSKDPSLRRSTVMRMQPDDISRWTGEDDVLIYDERLNEGMKNYGCADLFSVPMEKKPKGLLVKEELESTFHKDLSESEITTPNNNMNRGTGRR</sequence>
<dbReference type="Proteomes" id="UP001161247">
    <property type="component" value="Chromosome 5"/>
</dbReference>
<feature type="compositionally biased region" description="Low complexity" evidence="1">
    <location>
        <begin position="74"/>
        <end position="88"/>
    </location>
</feature>
<evidence type="ECO:0000313" key="2">
    <source>
        <dbReference type="EMBL" id="CAI9106016.1"/>
    </source>
</evidence>
<accession>A0AAV1DDT5</accession>
<evidence type="ECO:0000313" key="3">
    <source>
        <dbReference type="Proteomes" id="UP001161247"/>
    </source>
</evidence>
<gene>
    <name evidence="2" type="ORF">OLC1_LOCUS14600</name>
</gene>